<keyword evidence="12" id="KW-1185">Reference proteome</keyword>
<reference evidence="11 12" key="1">
    <citation type="submission" date="2018-07" db="EMBL/GenBank/DDBJ databases">
        <title>The complete nuclear genome of the prasinophyte Chloropicon primus (CCMP1205).</title>
        <authorList>
            <person name="Pombert J.-F."/>
            <person name="Otis C."/>
            <person name="Turmel M."/>
            <person name="Lemieux C."/>
        </authorList>
    </citation>
    <scope>NUCLEOTIDE SEQUENCE [LARGE SCALE GENOMIC DNA]</scope>
    <source>
        <strain evidence="11 12">CCMP1205</strain>
    </source>
</reference>
<keyword evidence="7" id="KW-0809">Transit peptide</keyword>
<comment type="subcellular location">
    <subcellularLocation>
        <location evidence="1">Membrane</location>
        <topology evidence="1">Multi-pass membrane protein</topology>
    </subcellularLocation>
    <subcellularLocation>
        <location evidence="2">Plastid</location>
        <location evidence="2">Chloroplast</location>
    </subcellularLocation>
</comment>
<keyword evidence="9 10" id="KW-0472">Membrane</keyword>
<dbReference type="OrthoDB" id="497268at2759"/>
<name>A0A5B8MEN4_9CHLO</name>
<keyword evidence="6 10" id="KW-0812">Transmembrane</keyword>
<keyword evidence="5" id="KW-0934">Plastid</keyword>
<evidence type="ECO:0000256" key="6">
    <source>
        <dbReference type="ARBA" id="ARBA00022692"/>
    </source>
</evidence>
<gene>
    <name evidence="11" type="ORF">A3770_02p11420</name>
</gene>
<dbReference type="PANTHER" id="PTHR31038:SF10">
    <property type="entry name" value="OS04G0524400 PROTEIN"/>
    <property type="match status" value="1"/>
</dbReference>
<sequence>MATMARCAAALPTLPARRRRRAARCPHDVAAGSLRRSRSLDAKAVSLDGLGRMEEQDGGRGDRHGGPGHPLALASALALPIAAVRKGLESRLEADEEFLFKLLWEVVQDQAIIVLTVVGSCGLPAFWTPEQLASACLLHATAFFNDILLVYFLAATTTEHVGEPGKRLAHMFQPSETATLGDRWACWLDKFCLYGPLGLGTALVSHVIMSAVFLKDPSMLSPAHVLKVGLVGLLHLGISSNTRYQVVNGADVLYYKVLDKGAARSATMASRLVNQVVGGRMFLWLSALIL</sequence>
<protein>
    <submittedName>
        <fullName evidence="11">Uncharacterized protein</fullName>
    </submittedName>
</protein>
<dbReference type="AlphaFoldDB" id="A0A5B8MEN4"/>
<proteinExistence type="inferred from homology"/>
<accession>A0A5B8MEN4</accession>
<evidence type="ECO:0000256" key="5">
    <source>
        <dbReference type="ARBA" id="ARBA00022640"/>
    </source>
</evidence>
<evidence type="ECO:0000313" key="11">
    <source>
        <dbReference type="EMBL" id="QDZ18624.1"/>
    </source>
</evidence>
<evidence type="ECO:0000256" key="3">
    <source>
        <dbReference type="ARBA" id="ARBA00010793"/>
    </source>
</evidence>
<comment type="similarity">
    <text evidence="3">Belongs to the RETICULATA family.</text>
</comment>
<evidence type="ECO:0000256" key="1">
    <source>
        <dbReference type="ARBA" id="ARBA00004141"/>
    </source>
</evidence>
<dbReference type="GO" id="GO:0009706">
    <property type="term" value="C:chloroplast inner membrane"/>
    <property type="evidence" value="ECO:0007669"/>
    <property type="project" value="TreeGrafter"/>
</dbReference>
<evidence type="ECO:0000256" key="8">
    <source>
        <dbReference type="ARBA" id="ARBA00022989"/>
    </source>
</evidence>
<organism evidence="11 12">
    <name type="scientific">Chloropicon primus</name>
    <dbReference type="NCBI Taxonomy" id="1764295"/>
    <lineage>
        <taxon>Eukaryota</taxon>
        <taxon>Viridiplantae</taxon>
        <taxon>Chlorophyta</taxon>
        <taxon>Chloropicophyceae</taxon>
        <taxon>Chloropicales</taxon>
        <taxon>Chloropicaceae</taxon>
        <taxon>Chloropicon</taxon>
    </lineage>
</organism>
<dbReference type="Pfam" id="PF11891">
    <property type="entry name" value="RETICULATA-like"/>
    <property type="match status" value="1"/>
</dbReference>
<evidence type="ECO:0000313" key="12">
    <source>
        <dbReference type="Proteomes" id="UP000316726"/>
    </source>
</evidence>
<evidence type="ECO:0000256" key="4">
    <source>
        <dbReference type="ARBA" id="ARBA00022528"/>
    </source>
</evidence>
<feature type="transmembrane region" description="Helical" evidence="10">
    <location>
        <begin position="193"/>
        <end position="214"/>
    </location>
</feature>
<dbReference type="EMBL" id="CP031035">
    <property type="protein sequence ID" value="QDZ18624.1"/>
    <property type="molecule type" value="Genomic_DNA"/>
</dbReference>
<dbReference type="InterPro" id="IPR021825">
    <property type="entry name" value="RETICULATA-related"/>
</dbReference>
<dbReference type="GO" id="GO:0099402">
    <property type="term" value="P:plant organ development"/>
    <property type="evidence" value="ECO:0007669"/>
    <property type="project" value="TreeGrafter"/>
</dbReference>
<keyword evidence="4" id="KW-0150">Chloroplast</keyword>
<keyword evidence="8 10" id="KW-1133">Transmembrane helix</keyword>
<evidence type="ECO:0000256" key="9">
    <source>
        <dbReference type="ARBA" id="ARBA00023136"/>
    </source>
</evidence>
<dbReference type="PANTHER" id="PTHR31038">
    <property type="entry name" value="EXPRESSED PROTEIN-RELATED"/>
    <property type="match status" value="1"/>
</dbReference>
<evidence type="ECO:0000256" key="10">
    <source>
        <dbReference type="SAM" id="Phobius"/>
    </source>
</evidence>
<dbReference type="Proteomes" id="UP000316726">
    <property type="component" value="Chromosome 2"/>
</dbReference>
<evidence type="ECO:0000256" key="2">
    <source>
        <dbReference type="ARBA" id="ARBA00004229"/>
    </source>
</evidence>
<dbReference type="STRING" id="1764295.A0A5B8MEN4"/>
<evidence type="ECO:0000256" key="7">
    <source>
        <dbReference type="ARBA" id="ARBA00022946"/>
    </source>
</evidence>